<feature type="domain" description="PilZ" evidence="1">
    <location>
        <begin position="111"/>
        <end position="213"/>
    </location>
</feature>
<dbReference type="KEGG" id="dpi:BN4_12430"/>
<organism evidence="2 3">
    <name type="scientific">Pseudodesulfovibrio piezophilus (strain DSM 21447 / JCM 15486 / C1TLV30)</name>
    <name type="common">Desulfovibrio piezophilus</name>
    <dbReference type="NCBI Taxonomy" id="1322246"/>
    <lineage>
        <taxon>Bacteria</taxon>
        <taxon>Pseudomonadati</taxon>
        <taxon>Thermodesulfobacteriota</taxon>
        <taxon>Desulfovibrionia</taxon>
        <taxon>Desulfovibrionales</taxon>
        <taxon>Desulfovibrionaceae</taxon>
    </lineage>
</organism>
<dbReference type="AlphaFoldDB" id="M1WMI5"/>
<gene>
    <name evidence="2" type="ordered locus">BN4_12430</name>
</gene>
<dbReference type="Pfam" id="PF07238">
    <property type="entry name" value="PilZ"/>
    <property type="match status" value="1"/>
</dbReference>
<dbReference type="PATRIC" id="fig|879567.3.peg.2595"/>
<dbReference type="GO" id="GO:0035438">
    <property type="term" value="F:cyclic-di-GMP binding"/>
    <property type="evidence" value="ECO:0007669"/>
    <property type="project" value="InterPro"/>
</dbReference>
<dbReference type="HOGENOM" id="CLU_111941_0_0_7"/>
<name>M1WMI5_PSEP2</name>
<dbReference type="EMBL" id="FO203427">
    <property type="protein sequence ID" value="CCH49665.1"/>
    <property type="molecule type" value="Genomic_DNA"/>
</dbReference>
<evidence type="ECO:0000313" key="2">
    <source>
        <dbReference type="EMBL" id="CCH49665.1"/>
    </source>
</evidence>
<protein>
    <submittedName>
        <fullName evidence="2">Type IV pilus assembly PilZ</fullName>
    </submittedName>
</protein>
<proteinExistence type="predicted"/>
<reference evidence="3" key="2">
    <citation type="journal article" date="2013" name="Stand. Genomic Sci.">
        <title>Complete genome sequence of Desulfocapsa sulfexigens, a marine deltaproteobacterium specialized in disproportionating inorganic sulfur compounds.</title>
        <authorList>
            <person name="Finster K.W."/>
            <person name="Kjeldsen K.U."/>
            <person name="Kube M."/>
            <person name="Reinhardt R."/>
            <person name="Mussmann M."/>
            <person name="Amann R."/>
            <person name="Schreiber L."/>
        </authorList>
    </citation>
    <scope>NUCLEOTIDE SEQUENCE [LARGE SCALE GENOMIC DNA]</scope>
    <source>
        <strain evidence="3">DSM 10523 / SB164P1</strain>
    </source>
</reference>
<keyword evidence="3" id="KW-1185">Reference proteome</keyword>
<dbReference type="Proteomes" id="UP000011724">
    <property type="component" value="Chromosome"/>
</dbReference>
<dbReference type="BioCyc" id="DPIE1322246:BN4_RS12195-MONOMER"/>
<reference evidence="2 3" key="1">
    <citation type="journal article" date="2013" name="PLoS ONE">
        <title>The first genomic and proteomic characterization of a deep-sea sulfate reducer: insights into the piezophilic lifestyle of Desulfovibrio piezophilus.</title>
        <authorList>
            <person name="Pradel N."/>
            <person name="Ji B."/>
            <person name="Gimenez G."/>
            <person name="Talla E."/>
            <person name="Lenoble P."/>
            <person name="Garel M."/>
            <person name="Tamburini C."/>
            <person name="Fourquet P."/>
            <person name="Lebrun R."/>
            <person name="Bertin P."/>
            <person name="Denis Y."/>
            <person name="Pophillat M."/>
            <person name="Barbe V."/>
            <person name="Ollivier B."/>
            <person name="Dolla A."/>
        </authorList>
    </citation>
    <scope>NUCLEOTIDE SEQUENCE [LARGE SCALE GENOMIC DNA]</scope>
    <source>
        <strain evidence="3">DSM 10523 / SB164P1</strain>
    </source>
</reference>
<dbReference type="eggNOG" id="ENOG5031HGY">
    <property type="taxonomic scope" value="Bacteria"/>
</dbReference>
<dbReference type="Gene3D" id="2.40.10.220">
    <property type="entry name" value="predicted glycosyltransferase like domains"/>
    <property type="match status" value="1"/>
</dbReference>
<dbReference type="InterPro" id="IPR009875">
    <property type="entry name" value="PilZ_domain"/>
</dbReference>
<sequence length="222" mass="25233">MSANTSVMIIVLTDKPALYGQDLFHNETPPVFVNSIDALIDKLRDVSVAGLVLEVNKVMKASRRDKDRLFKYSGNFPVLRTRPNSKLGFIQYLDPRDRFFANLDIAAGKRLRSHDRQDISIDCILSKEDDPSMATPVEGTILNISPGGCFVNTRQFMENEQFIHLRIPRLSNSRPIYSSIRWTRKACDAKHQCGIGVMFIDLTDDQLEEIETISQELQVTDK</sequence>
<accession>M1WMI5</accession>
<dbReference type="OrthoDB" id="5453332at2"/>
<evidence type="ECO:0000313" key="3">
    <source>
        <dbReference type="Proteomes" id="UP000011724"/>
    </source>
</evidence>
<evidence type="ECO:0000259" key="1">
    <source>
        <dbReference type="Pfam" id="PF07238"/>
    </source>
</evidence>
<dbReference type="RefSeq" id="WP_015415708.1">
    <property type="nucleotide sequence ID" value="NC_020409.1"/>
</dbReference>